<name>A0A6M0QWF7_9RHOB</name>
<dbReference type="EMBL" id="JAAIVJ010000012">
    <property type="protein sequence ID" value="NEY91737.1"/>
    <property type="molecule type" value="Genomic_DNA"/>
</dbReference>
<protein>
    <submittedName>
        <fullName evidence="9">Sugar ABC transporter permease</fullName>
    </submittedName>
</protein>
<evidence type="ECO:0000256" key="3">
    <source>
        <dbReference type="ARBA" id="ARBA00022475"/>
    </source>
</evidence>
<keyword evidence="10" id="KW-1185">Reference proteome</keyword>
<feature type="domain" description="ABC transmembrane type-1" evidence="8">
    <location>
        <begin position="69"/>
        <end position="281"/>
    </location>
</feature>
<dbReference type="PANTHER" id="PTHR30193:SF37">
    <property type="entry name" value="INNER MEMBRANE ABC TRANSPORTER PERMEASE PROTEIN YCJO"/>
    <property type="match status" value="1"/>
</dbReference>
<accession>A0A6M0QWF7</accession>
<dbReference type="CDD" id="cd06261">
    <property type="entry name" value="TM_PBP2"/>
    <property type="match status" value="1"/>
</dbReference>
<comment type="similarity">
    <text evidence="7">Belongs to the binding-protein-dependent transport system permease family.</text>
</comment>
<evidence type="ECO:0000256" key="4">
    <source>
        <dbReference type="ARBA" id="ARBA00022692"/>
    </source>
</evidence>
<gene>
    <name evidence="9" type="ORF">G4Z14_15675</name>
</gene>
<dbReference type="GO" id="GO:0005886">
    <property type="term" value="C:plasma membrane"/>
    <property type="evidence" value="ECO:0007669"/>
    <property type="project" value="UniProtKB-SubCell"/>
</dbReference>
<evidence type="ECO:0000256" key="5">
    <source>
        <dbReference type="ARBA" id="ARBA00022989"/>
    </source>
</evidence>
<feature type="transmembrane region" description="Helical" evidence="7">
    <location>
        <begin position="263"/>
        <end position="284"/>
    </location>
</feature>
<dbReference type="PROSITE" id="PS50928">
    <property type="entry name" value="ABC_TM1"/>
    <property type="match status" value="1"/>
</dbReference>
<dbReference type="InterPro" id="IPR051393">
    <property type="entry name" value="ABC_transporter_permease"/>
</dbReference>
<evidence type="ECO:0000256" key="7">
    <source>
        <dbReference type="RuleBase" id="RU363032"/>
    </source>
</evidence>
<feature type="transmembrane region" description="Helical" evidence="7">
    <location>
        <begin position="12"/>
        <end position="39"/>
    </location>
</feature>
<keyword evidence="5 7" id="KW-1133">Transmembrane helix</keyword>
<sequence>MAQDIAPSQPNLWPYILPTVLVLGGVTLYPIATVLWMSLHDWTWGGDSIFSDVKNYRLLWLKGSFLIALLNTVTFAISAVLVELVLGMILALAANRVTRGAGLFRVLMILPLMVSGIAVSLVWKVLLDPTFGVINAALGAIGLPEPNWLGSTTAAMPSLVMVETWWQTGFVFIILAAALKSLPEEPFEAARLEGANGWQMFRYLTLPMLRPVIVTVVVFRLIDTLKVFDLVFGLTGGGPLRATEAVQTLTYQTAFKFSNFGEAAAIVVIFSALIFAICAAYGALDRRTGGAE</sequence>
<keyword evidence="6 7" id="KW-0472">Membrane</keyword>
<dbReference type="AlphaFoldDB" id="A0A6M0QWF7"/>
<evidence type="ECO:0000313" key="10">
    <source>
        <dbReference type="Proteomes" id="UP000477782"/>
    </source>
</evidence>
<proteinExistence type="inferred from homology"/>
<comment type="subcellular location">
    <subcellularLocation>
        <location evidence="1 7">Cell membrane</location>
        <topology evidence="1 7">Multi-pass membrane protein</topology>
    </subcellularLocation>
</comment>
<organism evidence="9 10">
    <name type="scientific">Tabrizicola oligotrophica</name>
    <dbReference type="NCBI Taxonomy" id="2710650"/>
    <lineage>
        <taxon>Bacteria</taxon>
        <taxon>Pseudomonadati</taxon>
        <taxon>Pseudomonadota</taxon>
        <taxon>Alphaproteobacteria</taxon>
        <taxon>Rhodobacterales</taxon>
        <taxon>Paracoccaceae</taxon>
        <taxon>Tabrizicola</taxon>
    </lineage>
</organism>
<evidence type="ECO:0000256" key="1">
    <source>
        <dbReference type="ARBA" id="ARBA00004651"/>
    </source>
</evidence>
<dbReference type="Pfam" id="PF00528">
    <property type="entry name" value="BPD_transp_1"/>
    <property type="match status" value="1"/>
</dbReference>
<keyword evidence="3" id="KW-1003">Cell membrane</keyword>
<dbReference type="InterPro" id="IPR035906">
    <property type="entry name" value="MetI-like_sf"/>
</dbReference>
<dbReference type="GO" id="GO:0055085">
    <property type="term" value="P:transmembrane transport"/>
    <property type="evidence" value="ECO:0007669"/>
    <property type="project" value="InterPro"/>
</dbReference>
<feature type="transmembrane region" description="Helical" evidence="7">
    <location>
        <begin position="59"/>
        <end position="92"/>
    </location>
</feature>
<dbReference type="PANTHER" id="PTHR30193">
    <property type="entry name" value="ABC TRANSPORTER PERMEASE PROTEIN"/>
    <property type="match status" value="1"/>
</dbReference>
<evidence type="ECO:0000313" key="9">
    <source>
        <dbReference type="EMBL" id="NEY91737.1"/>
    </source>
</evidence>
<dbReference type="Proteomes" id="UP000477782">
    <property type="component" value="Unassembled WGS sequence"/>
</dbReference>
<keyword evidence="4 7" id="KW-0812">Transmembrane</keyword>
<keyword evidence="2 7" id="KW-0813">Transport</keyword>
<feature type="transmembrane region" description="Helical" evidence="7">
    <location>
        <begin position="104"/>
        <end position="123"/>
    </location>
</feature>
<feature type="transmembrane region" description="Helical" evidence="7">
    <location>
        <begin position="164"/>
        <end position="182"/>
    </location>
</feature>
<dbReference type="SUPFAM" id="SSF161098">
    <property type="entry name" value="MetI-like"/>
    <property type="match status" value="1"/>
</dbReference>
<evidence type="ECO:0000259" key="8">
    <source>
        <dbReference type="PROSITE" id="PS50928"/>
    </source>
</evidence>
<comment type="caution">
    <text evidence="9">The sequence shown here is derived from an EMBL/GenBank/DDBJ whole genome shotgun (WGS) entry which is preliminary data.</text>
</comment>
<evidence type="ECO:0000256" key="2">
    <source>
        <dbReference type="ARBA" id="ARBA00022448"/>
    </source>
</evidence>
<reference evidence="9 10" key="1">
    <citation type="submission" date="2020-02" db="EMBL/GenBank/DDBJ databases">
        <authorList>
            <person name="Chen W.-M."/>
        </authorList>
    </citation>
    <scope>NUCLEOTIDE SEQUENCE [LARGE SCALE GENOMIC DNA]</scope>
    <source>
        <strain evidence="9 10">KMS-5</strain>
    </source>
</reference>
<evidence type="ECO:0000256" key="6">
    <source>
        <dbReference type="ARBA" id="ARBA00023136"/>
    </source>
</evidence>
<dbReference type="RefSeq" id="WP_164627435.1">
    <property type="nucleotide sequence ID" value="NZ_JAAIVJ010000012.1"/>
</dbReference>
<dbReference type="InterPro" id="IPR000515">
    <property type="entry name" value="MetI-like"/>
</dbReference>
<dbReference type="Gene3D" id="1.10.3720.10">
    <property type="entry name" value="MetI-like"/>
    <property type="match status" value="1"/>
</dbReference>
<feature type="transmembrane region" description="Helical" evidence="7">
    <location>
        <begin position="203"/>
        <end position="222"/>
    </location>
</feature>